<keyword evidence="2" id="KW-1185">Reference proteome</keyword>
<dbReference type="RefSeq" id="WP_209663204.1">
    <property type="nucleotide sequence ID" value="NZ_JAGGMS010000001.1"/>
</dbReference>
<accession>A0ABS4PJ90</accession>
<organism evidence="1 2">
    <name type="scientific">Amycolatopsis magusensis</name>
    <dbReference type="NCBI Taxonomy" id="882444"/>
    <lineage>
        <taxon>Bacteria</taxon>
        <taxon>Bacillati</taxon>
        <taxon>Actinomycetota</taxon>
        <taxon>Actinomycetes</taxon>
        <taxon>Pseudonocardiales</taxon>
        <taxon>Pseudonocardiaceae</taxon>
        <taxon>Amycolatopsis</taxon>
    </lineage>
</organism>
<reference evidence="1 2" key="1">
    <citation type="submission" date="2021-03" db="EMBL/GenBank/DDBJ databases">
        <title>Sequencing the genomes of 1000 actinobacteria strains.</title>
        <authorList>
            <person name="Klenk H.-P."/>
        </authorList>
    </citation>
    <scope>NUCLEOTIDE SEQUENCE [LARGE SCALE GENOMIC DNA]</scope>
    <source>
        <strain evidence="1 2">DSM 45510</strain>
    </source>
</reference>
<dbReference type="Proteomes" id="UP000741013">
    <property type="component" value="Unassembled WGS sequence"/>
</dbReference>
<name>A0ABS4PJ90_9PSEU</name>
<dbReference type="EMBL" id="JAGGMS010000001">
    <property type="protein sequence ID" value="MBP2179493.1"/>
    <property type="molecule type" value="Genomic_DNA"/>
</dbReference>
<proteinExistence type="predicted"/>
<sequence>MSNYLHRTLGAGAHARALVCRPGEQLLWAGFARTHYYDIKRLSPVGEPKGGALGRGIANFTGDVVSELLGGSDEGSDKPPPADVLVSGPAPDCLAHRYLRDLPSISRVLLRLWVLTPDRLVVLTERPPVVEEAPEPAQSLLGKASRFGKGLAKFGKDVAAIVADNRAKFGDNLEGEPVAPKEFLPAVEIPAAQIAGTSTTGRGVQVSLVDGSGFEFVRGVATSNWELSTAESELKIVTKEMSGHWLRSGERLVLACGPINGYTGVQLGDDLRLPHEPLGEVPEVKLGKLKWPRPADWTIRTQGADWADDPTVAFWAHATRPDQDAVRFADHLSHTRGDARLTLTTARAAVVYPSSLLADPGDGPFTTFCEVDASRVRRLSAERADRSVPPSPVIRLDFTDDSVLLVRDPLTSRRLGR</sequence>
<comment type="caution">
    <text evidence="1">The sequence shown here is derived from an EMBL/GenBank/DDBJ whole genome shotgun (WGS) entry which is preliminary data.</text>
</comment>
<evidence type="ECO:0000313" key="2">
    <source>
        <dbReference type="Proteomes" id="UP000741013"/>
    </source>
</evidence>
<protein>
    <submittedName>
        <fullName evidence="1">Uncharacterized protein</fullName>
    </submittedName>
</protein>
<evidence type="ECO:0000313" key="1">
    <source>
        <dbReference type="EMBL" id="MBP2179493.1"/>
    </source>
</evidence>
<gene>
    <name evidence="1" type="ORF">JOM49_001019</name>
</gene>